<proteinExistence type="inferred from homology"/>
<evidence type="ECO:0000256" key="1">
    <source>
        <dbReference type="ARBA" id="ARBA00006484"/>
    </source>
</evidence>
<organism evidence="3 4">
    <name type="scientific">Daphnia galeata</name>
    <dbReference type="NCBI Taxonomy" id="27404"/>
    <lineage>
        <taxon>Eukaryota</taxon>
        <taxon>Metazoa</taxon>
        <taxon>Ecdysozoa</taxon>
        <taxon>Arthropoda</taxon>
        <taxon>Crustacea</taxon>
        <taxon>Branchiopoda</taxon>
        <taxon>Diplostraca</taxon>
        <taxon>Cladocera</taxon>
        <taxon>Anomopoda</taxon>
        <taxon>Daphniidae</taxon>
        <taxon>Daphnia</taxon>
    </lineage>
</organism>
<dbReference type="PANTHER" id="PTHR43943:SF2">
    <property type="entry name" value="DEHYDROGENASE_REDUCTASE 4"/>
    <property type="match status" value="1"/>
</dbReference>
<gene>
    <name evidence="3" type="ORF">DGAL_LOCUS6708</name>
</gene>
<reference evidence="3" key="1">
    <citation type="submission" date="2021-11" db="EMBL/GenBank/DDBJ databases">
        <authorList>
            <person name="Schell T."/>
        </authorList>
    </citation>
    <scope>NUCLEOTIDE SEQUENCE</scope>
    <source>
        <strain evidence="3">M5</strain>
    </source>
</reference>
<comment type="caution">
    <text evidence="3">The sequence shown here is derived from an EMBL/GenBank/DDBJ whole genome shotgun (WGS) entry which is preliminary data.</text>
</comment>
<dbReference type="AlphaFoldDB" id="A0A8J2RK48"/>
<evidence type="ECO:0000256" key="2">
    <source>
        <dbReference type="SAM" id="SignalP"/>
    </source>
</evidence>
<feature type="chain" id="PRO_5035253540" description="Dehydrogenase/reductase SDR family member 4" evidence="2">
    <location>
        <begin position="39"/>
        <end position="643"/>
    </location>
</feature>
<dbReference type="Pfam" id="PF13561">
    <property type="entry name" value="adh_short_C2"/>
    <property type="match status" value="1"/>
</dbReference>
<dbReference type="EMBL" id="CAKKLH010000124">
    <property type="protein sequence ID" value="CAH0103996.1"/>
    <property type="molecule type" value="Genomic_DNA"/>
</dbReference>
<dbReference type="GO" id="GO:0004090">
    <property type="term" value="F:carbonyl reductase (NADPH) activity"/>
    <property type="evidence" value="ECO:0007669"/>
    <property type="project" value="TreeGrafter"/>
</dbReference>
<accession>A0A8J2RK48</accession>
<dbReference type="NCBIfam" id="NF005559">
    <property type="entry name" value="PRK07231.1"/>
    <property type="match status" value="1"/>
</dbReference>
<keyword evidence="2" id="KW-0732">Signal</keyword>
<evidence type="ECO:0000313" key="4">
    <source>
        <dbReference type="Proteomes" id="UP000789390"/>
    </source>
</evidence>
<dbReference type="PRINTS" id="PR00081">
    <property type="entry name" value="GDHRDH"/>
</dbReference>
<dbReference type="FunFam" id="3.40.50.720:FF:000084">
    <property type="entry name" value="Short-chain dehydrogenase reductase"/>
    <property type="match status" value="1"/>
</dbReference>
<keyword evidence="4" id="KW-1185">Reference proteome</keyword>
<evidence type="ECO:0008006" key="5">
    <source>
        <dbReference type="Google" id="ProtNLM"/>
    </source>
</evidence>
<dbReference type="InterPro" id="IPR002347">
    <property type="entry name" value="SDR_fam"/>
</dbReference>
<protein>
    <recommendedName>
        <fullName evidence="5">Dehydrogenase/reductase SDR family member 4</fullName>
    </recommendedName>
</protein>
<comment type="similarity">
    <text evidence="1">Belongs to the short-chain dehydrogenases/reductases (SDR) family.</text>
</comment>
<dbReference type="InterPro" id="IPR036291">
    <property type="entry name" value="NAD(P)-bd_dom_sf"/>
</dbReference>
<dbReference type="OrthoDB" id="1669814at2759"/>
<dbReference type="PANTHER" id="PTHR43943">
    <property type="entry name" value="DEHYDROGENASE/REDUCTASE (SDR FAMILY) MEMBER 4"/>
    <property type="match status" value="1"/>
</dbReference>
<name>A0A8J2RK48_9CRUS</name>
<dbReference type="Gene3D" id="3.40.50.720">
    <property type="entry name" value="NAD(P)-binding Rossmann-like Domain"/>
    <property type="match status" value="1"/>
</dbReference>
<dbReference type="SUPFAM" id="SSF51735">
    <property type="entry name" value="NAD(P)-binding Rossmann-fold domains"/>
    <property type="match status" value="1"/>
</dbReference>
<sequence>MDRNSLFNRQLPTSSQSSHESKMNSLILVTLLVAAVSAAPIDLVKSGVPCAHGVAAVAYDVPYPAALTYAVPEPVQVAVQPQITYDFPAPIFAPAPAPVVVAAPAPVAVAAPVKIEYDFPAPISAPAPAPVVAAAPVAYVAPAPVAVAAPVKIEYDFPAPISAPAPVAIAAPVAVAAPAPVKIEYDFPAPISAPAPAPVAVAAPAPVVYAAPAPVAYAAPAPVAYAAPAPVQIAAAPVHVVPHAFETRVHYAETPVVVGHTSHIMKPNLGAGAHVTNFDFMGLAQTKTAAPEAIVQKSQVLAPARSVSEITPQVTVQHPTKVNIEKVAVEVPVAAPYAQPVPVPVAPEYEIHQYHAPAVHAVPAVHYVNGIPCADSKKHARKVSTVAEAAHLRRSLQGRVAVVTASTDGMAQRLAADGAHVIISSRKQENVVNAVEKLKIEGLSVSGMVCHVGKKEDREKLIENTVEKFGGFDILISNAAVNPDPGRIMNCTEAVWDKIFNVNVKSSFFLAKEAIPHMEKRGKASIIFVSSLMGYIPNYGKDLMGAYALSKTALLGLTKLMALELGPRGVRVNCICPGLIETRFGEAITKDERAIKFMQHNCPLQRIGHPEEMAGLASFLASDDSSYITGENIVAAGGLQSTL</sequence>
<feature type="signal peptide" evidence="2">
    <location>
        <begin position="1"/>
        <end position="38"/>
    </location>
</feature>
<evidence type="ECO:0000313" key="3">
    <source>
        <dbReference type="EMBL" id="CAH0103996.1"/>
    </source>
</evidence>
<dbReference type="Proteomes" id="UP000789390">
    <property type="component" value="Unassembled WGS sequence"/>
</dbReference>